<gene>
    <name evidence="1" type="ORF">DFP90_111100</name>
</gene>
<proteinExistence type="predicted"/>
<dbReference type="EMBL" id="QRDW01000011">
    <property type="protein sequence ID" value="RED45852.1"/>
    <property type="molecule type" value="Genomic_DNA"/>
</dbReference>
<sequence>MGAGFFMSSLQVREGWWGECPSDLAGRHDGGATWRGRSGILVQHILDIAAAFAALRLTSMGAIHRRHAGGAIVNRGLDLAIGNAIADADIHV</sequence>
<accession>A0A3D9H8N0</accession>
<reference evidence="1 2" key="1">
    <citation type="submission" date="2018-07" db="EMBL/GenBank/DDBJ databases">
        <title>Genomic Encyclopedia of Type Strains, Phase III (KMG-III): the genomes of soil and plant-associated and newly described type strains.</title>
        <authorList>
            <person name="Whitman W."/>
        </authorList>
    </citation>
    <scope>NUCLEOTIDE SEQUENCE [LARGE SCALE GENOMIC DNA]</scope>
    <source>
        <strain evidence="1 2">CECT 8488</strain>
    </source>
</reference>
<name>A0A3D9H8N0_9PROT</name>
<protein>
    <submittedName>
        <fullName evidence="1">Uncharacterized protein</fullName>
    </submittedName>
</protein>
<dbReference type="Proteomes" id="UP000256845">
    <property type="component" value="Unassembled WGS sequence"/>
</dbReference>
<comment type="caution">
    <text evidence="1">The sequence shown here is derived from an EMBL/GenBank/DDBJ whole genome shotgun (WGS) entry which is preliminary data.</text>
</comment>
<dbReference type="AlphaFoldDB" id="A0A3D9H8N0"/>
<evidence type="ECO:0000313" key="2">
    <source>
        <dbReference type="Proteomes" id="UP000256845"/>
    </source>
</evidence>
<keyword evidence="2" id="KW-1185">Reference proteome</keyword>
<organism evidence="1 2">
    <name type="scientific">Aestuariispira insulae</name>
    <dbReference type="NCBI Taxonomy" id="1461337"/>
    <lineage>
        <taxon>Bacteria</taxon>
        <taxon>Pseudomonadati</taxon>
        <taxon>Pseudomonadota</taxon>
        <taxon>Alphaproteobacteria</taxon>
        <taxon>Rhodospirillales</taxon>
        <taxon>Kiloniellaceae</taxon>
        <taxon>Aestuariispira</taxon>
    </lineage>
</organism>
<evidence type="ECO:0000313" key="1">
    <source>
        <dbReference type="EMBL" id="RED45852.1"/>
    </source>
</evidence>